<dbReference type="InterPro" id="IPR051701">
    <property type="entry name" value="Mito_OM_Translocase_MSP1"/>
</dbReference>
<feature type="compositionally biased region" description="Basic and acidic residues" evidence="17">
    <location>
        <begin position="707"/>
        <end position="716"/>
    </location>
</feature>
<feature type="compositionally biased region" description="Acidic residues" evidence="17">
    <location>
        <begin position="901"/>
        <end position="924"/>
    </location>
</feature>
<dbReference type="Pfam" id="PF00004">
    <property type="entry name" value="AAA"/>
    <property type="match status" value="1"/>
</dbReference>
<dbReference type="Pfam" id="PF17862">
    <property type="entry name" value="AAA_lid_3"/>
    <property type="match status" value="1"/>
</dbReference>
<dbReference type="GO" id="GO:0016887">
    <property type="term" value="F:ATP hydrolysis activity"/>
    <property type="evidence" value="ECO:0007669"/>
    <property type="project" value="InterPro"/>
</dbReference>
<feature type="region of interest" description="Disordered" evidence="17">
    <location>
        <begin position="894"/>
        <end position="935"/>
    </location>
</feature>
<feature type="compositionally biased region" description="Basic residues" evidence="17">
    <location>
        <begin position="559"/>
        <end position="569"/>
    </location>
</feature>
<evidence type="ECO:0000256" key="6">
    <source>
        <dbReference type="ARBA" id="ARBA00022741"/>
    </source>
</evidence>
<dbReference type="GO" id="GO:0005524">
    <property type="term" value="F:ATP binding"/>
    <property type="evidence" value="ECO:0007669"/>
    <property type="project" value="UniProtKB-KW"/>
</dbReference>
<keyword evidence="8" id="KW-0067">ATP-binding</keyword>
<dbReference type="GO" id="GO:0006432">
    <property type="term" value="P:phenylalanyl-tRNA aminoacylation"/>
    <property type="evidence" value="ECO:0007669"/>
    <property type="project" value="InterPro"/>
</dbReference>
<evidence type="ECO:0000256" key="7">
    <source>
        <dbReference type="ARBA" id="ARBA00022787"/>
    </source>
</evidence>
<keyword evidence="12" id="KW-0030">Aminoacyl-tRNA synthetase</keyword>
<comment type="catalytic activity">
    <reaction evidence="14">
        <text>tRNA(Phe) + L-phenylalanine + ATP = L-phenylalanyl-tRNA(Phe) + AMP + diphosphate + H(+)</text>
        <dbReference type="Rhea" id="RHEA:19413"/>
        <dbReference type="Rhea" id="RHEA-COMP:9668"/>
        <dbReference type="Rhea" id="RHEA-COMP:9699"/>
        <dbReference type="ChEBI" id="CHEBI:15378"/>
        <dbReference type="ChEBI" id="CHEBI:30616"/>
        <dbReference type="ChEBI" id="CHEBI:33019"/>
        <dbReference type="ChEBI" id="CHEBI:58095"/>
        <dbReference type="ChEBI" id="CHEBI:78442"/>
        <dbReference type="ChEBI" id="CHEBI:78531"/>
        <dbReference type="ChEBI" id="CHEBI:456215"/>
        <dbReference type="EC" id="6.1.1.20"/>
    </reaction>
</comment>
<dbReference type="InterPro" id="IPR003593">
    <property type="entry name" value="AAA+_ATPase"/>
</dbReference>
<dbReference type="Pfam" id="PF01409">
    <property type="entry name" value="tRNA-synt_2d"/>
    <property type="match status" value="2"/>
</dbReference>
<dbReference type="InterPro" id="IPR045864">
    <property type="entry name" value="aa-tRNA-synth_II/BPL/LPL"/>
</dbReference>
<keyword evidence="11" id="KW-0496">Mitochondrion</keyword>
<dbReference type="InterPro" id="IPR027417">
    <property type="entry name" value="P-loop_NTPase"/>
</dbReference>
<evidence type="ECO:0000313" key="20">
    <source>
        <dbReference type="EMBL" id="KAK3675174.1"/>
    </source>
</evidence>
<evidence type="ECO:0000259" key="19">
    <source>
        <dbReference type="PROSITE" id="PS51447"/>
    </source>
</evidence>
<dbReference type="CDD" id="cd00496">
    <property type="entry name" value="PheRS_alpha_core"/>
    <property type="match status" value="1"/>
</dbReference>
<evidence type="ECO:0000256" key="13">
    <source>
        <dbReference type="ARBA" id="ARBA00031194"/>
    </source>
</evidence>
<dbReference type="InterPro" id="IPR003959">
    <property type="entry name" value="ATPase_AAA_core"/>
</dbReference>
<dbReference type="InterPro" id="IPR056027">
    <property type="entry name" value="DUF7608"/>
</dbReference>
<evidence type="ECO:0000256" key="9">
    <source>
        <dbReference type="ARBA" id="ARBA00022917"/>
    </source>
</evidence>
<protein>
    <recommendedName>
        <fullName evidence="16">Phenylalanine--tRNA ligase, mitochondrial</fullName>
        <ecNumber evidence="4">6.1.1.20</ecNumber>
    </recommendedName>
    <alternativeName>
        <fullName evidence="13">Phenylalanyl-tRNA synthetase</fullName>
    </alternativeName>
</protein>
<comment type="similarity">
    <text evidence="3">Belongs to the class-II aminoacyl-tRNA synthetase family.</text>
</comment>
<dbReference type="SUPFAM" id="SSF52540">
    <property type="entry name" value="P-loop containing nucleoside triphosphate hydrolases"/>
    <property type="match status" value="1"/>
</dbReference>
<dbReference type="Gene3D" id="3.30.70.380">
    <property type="entry name" value="Ferrodoxin-fold anticodon-binding domain"/>
    <property type="match status" value="1"/>
</dbReference>
<keyword evidence="7" id="KW-1000">Mitochondrion outer membrane</keyword>
<keyword evidence="21" id="KW-1185">Reference proteome</keyword>
<evidence type="ECO:0000256" key="1">
    <source>
        <dbReference type="ARBA" id="ARBA00004305"/>
    </source>
</evidence>
<dbReference type="Pfam" id="PF24581">
    <property type="entry name" value="DUF7608"/>
    <property type="match status" value="1"/>
</dbReference>
<feature type="domain" description="Aminoacyl-transfer RNA synthetases class-II family profile" evidence="18">
    <location>
        <begin position="160"/>
        <end position="373"/>
    </location>
</feature>
<dbReference type="NCBIfam" id="TIGR00469">
    <property type="entry name" value="pheS_mito"/>
    <property type="match status" value="1"/>
</dbReference>
<dbReference type="SUPFAM" id="SSF55681">
    <property type="entry name" value="Class II aaRS and biotin synthetases"/>
    <property type="match status" value="1"/>
</dbReference>
<dbReference type="Gene3D" id="1.10.8.60">
    <property type="match status" value="1"/>
</dbReference>
<dbReference type="InterPro" id="IPR006195">
    <property type="entry name" value="aa-tRNA-synth_II"/>
</dbReference>
<feature type="region of interest" description="Disordered" evidence="17">
    <location>
        <begin position="526"/>
        <end position="578"/>
    </location>
</feature>
<proteinExistence type="inferred from homology"/>
<dbReference type="InterPro" id="IPR003960">
    <property type="entry name" value="ATPase_AAA_CS"/>
</dbReference>
<accession>A0AAE0WNX4</accession>
<gene>
    <name evidence="20" type="primary">MSF1</name>
    <name evidence="20" type="ORF">LTR78_005108</name>
</gene>
<dbReference type="PANTHER" id="PTHR45644">
    <property type="entry name" value="AAA ATPASE, PUTATIVE (AFU_ORTHOLOGUE AFUA_2G12920)-RELATED-RELATED"/>
    <property type="match status" value="1"/>
</dbReference>
<name>A0AAE0WNX4_9PEZI</name>
<dbReference type="InterPro" id="IPR036690">
    <property type="entry name" value="Fdx_antiC-bd_sf"/>
</dbReference>
<feature type="compositionally biased region" description="Basic and acidic residues" evidence="17">
    <location>
        <begin position="548"/>
        <end position="558"/>
    </location>
</feature>
<comment type="function">
    <text evidence="15">Is responsible for the charging of tRNA(Phe) with phenylalanine in mitochondrial translation.</text>
</comment>
<evidence type="ECO:0000256" key="5">
    <source>
        <dbReference type="ARBA" id="ARBA00022598"/>
    </source>
</evidence>
<dbReference type="InterPro" id="IPR002319">
    <property type="entry name" value="Phenylalanyl-tRNA_Synthase"/>
</dbReference>
<keyword evidence="5 20" id="KW-0436">Ligase</keyword>
<evidence type="ECO:0000259" key="18">
    <source>
        <dbReference type="PROSITE" id="PS50862"/>
    </source>
</evidence>
<organism evidence="20 21">
    <name type="scientific">Recurvomyces mirabilis</name>
    <dbReference type="NCBI Taxonomy" id="574656"/>
    <lineage>
        <taxon>Eukaryota</taxon>
        <taxon>Fungi</taxon>
        <taxon>Dikarya</taxon>
        <taxon>Ascomycota</taxon>
        <taxon>Pezizomycotina</taxon>
        <taxon>Dothideomycetes</taxon>
        <taxon>Dothideomycetidae</taxon>
        <taxon>Mycosphaerellales</taxon>
        <taxon>Teratosphaeriaceae</taxon>
        <taxon>Recurvomyces</taxon>
    </lineage>
</organism>
<feature type="compositionally biased region" description="Low complexity" evidence="17">
    <location>
        <begin position="538"/>
        <end position="547"/>
    </location>
</feature>
<evidence type="ECO:0000313" key="21">
    <source>
        <dbReference type="Proteomes" id="UP001274830"/>
    </source>
</evidence>
<evidence type="ECO:0000256" key="17">
    <source>
        <dbReference type="SAM" id="MobiDB-lite"/>
    </source>
</evidence>
<dbReference type="PROSITE" id="PS50862">
    <property type="entry name" value="AA_TRNA_LIGASE_II"/>
    <property type="match status" value="1"/>
</dbReference>
<sequence length="1657" mass="183226">MVKPVCSAGASFWTLPSALRSLVRSAIVIRTARYNYSQDASSSKLTIAGKNYPTDAWTNVPQSILSQYGRALHVEPNHPLSITRELIESRFHKFKNHNTLPGVVTVNQNFDSLGFAPDHPGRSRTDTYYISKGTLLRTHTSAHEVDVFRENASDGWTLSADVYRRDAVDRSHYPIFHQMEGALTWDRSKYASREACTAAIKESFDKLPKHDLVVEDPNPPFHPERNPLQEQYHFPAEAEIVAAHLKRSLEDMVVTIFSAADKALAAAGQDSESEKEPLKVRWVEAFFPHTSPSWEMEVWWRGDWLEVLGCGVIDQPLLIRANQADRIGWAFGIGLERIAMLLFGIPDIRLFWSKDSRFLRQFNEKEAIRRFQPFSKHPAAPRDVAFWLPATADEPIVAETPASTSSAPSSAGGQRNEASRTTEPVFHENDLMEIVRNIAGDGVEDVRLIDDFVHPKKKRRSLCYRIEYRSLERTMTTEEVNGMHERVCRELIEKFGVEISARRREGNDARPPNTGTDHDAWIEQQRKASTPAHDQDDAATTAPAPTEEAAKSNGDGRRTGRLSMRKLRDRKNGVVDVPKPPPIPSWFLKHNVFLEKDEVAQSKGREGKEVLRCVDAGSGHTLFTMPYYKPVEGRSFTTIRGKLIDISCLETKKDEVSGLPDKLREEVLIHQMQVLRAKKPHEIDQEALGELLISLPRETQEEILRREGIERGKGSKSEAPTVGSTELKTGGKEKKRPIKKTPNIGVSDGFFNQKFGGQSTEGADTPPRIGYNILKASTIESCPPFSWVMLEAETAARAALSMGQQAQHAASYASSRVDLALHCPDGDSHDQMDMFVRDLAQTIGVDVVRLDANDFEELAGEYVGSGQDSPGSLATLGYDVFNGYVGSSVREKPFMPFKSTEEDEDEFDMDEDEEELDEDEDAEEDRGSTPPSFRNISDLRKALSERRGQLGKMLSGVGIAHVHIGKSQLVNGGSSDGMPPGFVFGEGPKESAGFDDARLRALLDGLIDAGKQKRGDGSAVQATHSPDEKSKAVQLGLARAMASWLGINEQAGSSSIKMQSEQTASPLIPFPDETANRKTIIHVRDLKELQNSSRSGSGPDIIKALVQVVEKRRRRGESVMIIGTTAESAQTSFFMPRPSQQNEQSFRTITVPPLFSATAEELEKLGASMLPISTKTMTDDGAYRRILEMNLRHLQSMLRRLRPGQEVDLLSKSAQAQMSLRGTYVLGEKVLTLDQVQRLVLTAIGLAETHAKADTIQPAHLALAIHLTSNVDQVVQTWTSSDRMSKLPKSMQPGSKGKSGESDSKESGPSKADQVRSSCNQHEGKLLTGVADAKKIKTGFADVHAPTETIEALKTLTSLSLMRPEAFSYGVLANDRLPGLLLYGPPGTGKTLLAKAVARESKATVLEITGAQIYEKYVGEGEKMVRAVFSLAKKLSPCVVFIDEADAIFGSRSSAGNRNTHREIINQFLREWDGMDDRGVFVMVATNRPFDLDDAVLRRLPRRLLVDLPVAKDRESILGIHLKDEILDTESVNLEKLAERTPFYSGSDLKNLCVAAALACVREENDLRIADPQAKLPEKRTLTGKHFEKAVQEISASISEDMGSLTAIRKFDEQYGDRRGRQKKKSYGFAPAGAEGVVDESAVRVRQAESSVGGTPP</sequence>
<dbReference type="PANTHER" id="PTHR45644:SF56">
    <property type="entry name" value="AAA ATPASE, PUTATIVE (AFU_ORTHOLOGUE AFUA_2G12920)-RELATED"/>
    <property type="match status" value="1"/>
</dbReference>
<comment type="caution">
    <text evidence="20">The sequence shown here is derived from an EMBL/GenBank/DDBJ whole genome shotgun (WGS) entry which is preliminary data.</text>
</comment>
<evidence type="ECO:0000256" key="2">
    <source>
        <dbReference type="ARBA" id="ARBA00004572"/>
    </source>
</evidence>
<dbReference type="GO" id="GO:0004826">
    <property type="term" value="F:phenylalanine-tRNA ligase activity"/>
    <property type="evidence" value="ECO:0007669"/>
    <property type="project" value="UniProtKB-EC"/>
</dbReference>
<dbReference type="GO" id="GO:0005759">
    <property type="term" value="C:mitochondrial matrix"/>
    <property type="evidence" value="ECO:0007669"/>
    <property type="project" value="UniProtKB-SubCell"/>
</dbReference>
<dbReference type="Pfam" id="PF03147">
    <property type="entry name" value="FDX-ACB"/>
    <property type="match status" value="1"/>
</dbReference>
<feature type="compositionally biased region" description="Basic and acidic residues" evidence="17">
    <location>
        <begin position="1298"/>
        <end position="1308"/>
    </location>
</feature>
<reference evidence="20" key="1">
    <citation type="submission" date="2023-07" db="EMBL/GenBank/DDBJ databases">
        <title>Black Yeasts Isolated from many extreme environments.</title>
        <authorList>
            <person name="Coleine C."/>
            <person name="Stajich J.E."/>
            <person name="Selbmann L."/>
        </authorList>
    </citation>
    <scope>NUCLEOTIDE SEQUENCE</scope>
    <source>
        <strain evidence="20">CCFEE 5485</strain>
    </source>
</reference>
<keyword evidence="7" id="KW-0472">Membrane</keyword>
<dbReference type="FunFam" id="3.30.930.10:FF:000053">
    <property type="entry name" value="Phenylalanyl-tRNA synthetase mitochondrial"/>
    <property type="match status" value="1"/>
</dbReference>
<keyword evidence="9" id="KW-0648">Protein biosynthesis</keyword>
<dbReference type="EC" id="6.1.1.20" evidence="4"/>
<keyword evidence="10" id="KW-0809">Transit peptide</keyword>
<evidence type="ECO:0000256" key="4">
    <source>
        <dbReference type="ARBA" id="ARBA00012814"/>
    </source>
</evidence>
<dbReference type="Proteomes" id="UP001274830">
    <property type="component" value="Unassembled WGS sequence"/>
</dbReference>
<dbReference type="GO" id="GO:0000049">
    <property type="term" value="F:tRNA binding"/>
    <property type="evidence" value="ECO:0007669"/>
    <property type="project" value="InterPro"/>
</dbReference>
<dbReference type="PROSITE" id="PS00674">
    <property type="entry name" value="AAA"/>
    <property type="match status" value="1"/>
</dbReference>
<dbReference type="InterPro" id="IPR004530">
    <property type="entry name" value="Phe-tRNA-synth_IIc_mito"/>
</dbReference>
<dbReference type="EMBL" id="JAUTXT010000016">
    <property type="protein sequence ID" value="KAK3675174.1"/>
    <property type="molecule type" value="Genomic_DNA"/>
</dbReference>
<evidence type="ECO:0000256" key="8">
    <source>
        <dbReference type="ARBA" id="ARBA00022840"/>
    </source>
</evidence>
<evidence type="ECO:0000256" key="11">
    <source>
        <dbReference type="ARBA" id="ARBA00023128"/>
    </source>
</evidence>
<dbReference type="Gene3D" id="3.30.930.10">
    <property type="entry name" value="Bira Bifunctional Protein, Domain 2"/>
    <property type="match status" value="1"/>
</dbReference>
<keyword evidence="6" id="KW-0547">Nucleotide-binding</keyword>
<evidence type="ECO:0000256" key="3">
    <source>
        <dbReference type="ARBA" id="ARBA00008226"/>
    </source>
</evidence>
<evidence type="ECO:0000256" key="10">
    <source>
        <dbReference type="ARBA" id="ARBA00022946"/>
    </source>
</evidence>
<dbReference type="SMART" id="SM00896">
    <property type="entry name" value="FDX-ACB"/>
    <property type="match status" value="1"/>
</dbReference>
<feature type="domain" description="FDX-ACB" evidence="19">
    <location>
        <begin position="375"/>
        <end position="500"/>
    </location>
</feature>
<evidence type="ECO:0000256" key="12">
    <source>
        <dbReference type="ARBA" id="ARBA00023146"/>
    </source>
</evidence>
<dbReference type="InterPro" id="IPR041569">
    <property type="entry name" value="AAA_lid_3"/>
</dbReference>
<evidence type="ECO:0000256" key="15">
    <source>
        <dbReference type="ARBA" id="ARBA00057761"/>
    </source>
</evidence>
<evidence type="ECO:0000256" key="14">
    <source>
        <dbReference type="ARBA" id="ARBA00049255"/>
    </source>
</evidence>
<dbReference type="SMART" id="SM00382">
    <property type="entry name" value="AAA"/>
    <property type="match status" value="1"/>
</dbReference>
<feature type="region of interest" description="Disordered" evidence="17">
    <location>
        <begin position="1278"/>
        <end position="1319"/>
    </location>
</feature>
<feature type="compositionally biased region" description="Low complexity" evidence="17">
    <location>
        <begin position="400"/>
        <end position="411"/>
    </location>
</feature>
<feature type="region of interest" description="Disordered" evidence="17">
    <location>
        <begin position="707"/>
        <end position="743"/>
    </location>
</feature>
<dbReference type="PROSITE" id="PS51447">
    <property type="entry name" value="FDX_ACB"/>
    <property type="match status" value="1"/>
</dbReference>
<evidence type="ECO:0000256" key="16">
    <source>
        <dbReference type="ARBA" id="ARBA00073229"/>
    </source>
</evidence>
<dbReference type="SUPFAM" id="SSF54991">
    <property type="entry name" value="Anticodon-binding domain of PheRS"/>
    <property type="match status" value="1"/>
</dbReference>
<feature type="region of interest" description="Disordered" evidence="17">
    <location>
        <begin position="399"/>
        <end position="422"/>
    </location>
</feature>
<dbReference type="InterPro" id="IPR005121">
    <property type="entry name" value="Fdx_antiC-bd"/>
</dbReference>
<comment type="subcellular location">
    <subcellularLocation>
        <location evidence="1">Mitochondrion matrix</location>
    </subcellularLocation>
    <subcellularLocation>
        <location evidence="2">Mitochondrion outer membrane</location>
        <topology evidence="2">Single-pass membrane protein</topology>
    </subcellularLocation>
</comment>
<dbReference type="GO" id="GO:0005741">
    <property type="term" value="C:mitochondrial outer membrane"/>
    <property type="evidence" value="ECO:0007669"/>
    <property type="project" value="UniProtKB-SubCell"/>
</dbReference>
<dbReference type="Gene3D" id="3.40.50.300">
    <property type="entry name" value="P-loop containing nucleotide triphosphate hydrolases"/>
    <property type="match status" value="1"/>
</dbReference>